<evidence type="ECO:0000313" key="1">
    <source>
        <dbReference type="EMBL" id="SEP31323.1"/>
    </source>
</evidence>
<dbReference type="AlphaFoldDB" id="A0A1H8WV12"/>
<gene>
    <name evidence="1" type="ORF">SAMN04490178_11828</name>
</gene>
<dbReference type="RefSeq" id="WP_091748694.1">
    <property type="nucleotide sequence ID" value="NZ_FODY01000018.1"/>
</dbReference>
<evidence type="ECO:0000313" key="2">
    <source>
        <dbReference type="Proteomes" id="UP000198847"/>
    </source>
</evidence>
<dbReference type="OrthoDB" id="1665961at2"/>
<protein>
    <recommendedName>
        <fullName evidence="3">PAS domain-containing protein</fullName>
    </recommendedName>
</protein>
<sequence>MTDAKVIEAFQMMWGNFPEPVMLVHKSREILAVNAACSKAGGVPGIKCSTIGGPERHKGCQANRALASQQAAFCKGESGGKSIIGYWIPVDGYPDIYVHFGVGTMIDYDQYPAAVK</sequence>
<dbReference type="EMBL" id="FODY01000018">
    <property type="protein sequence ID" value="SEP31323.1"/>
    <property type="molecule type" value="Genomic_DNA"/>
</dbReference>
<accession>A0A1H8WV12</accession>
<name>A0A1H8WV12_9FIRM</name>
<keyword evidence="2" id="KW-1185">Reference proteome</keyword>
<evidence type="ECO:0008006" key="3">
    <source>
        <dbReference type="Google" id="ProtNLM"/>
    </source>
</evidence>
<proteinExistence type="predicted"/>
<reference evidence="1 2" key="1">
    <citation type="submission" date="2016-10" db="EMBL/GenBank/DDBJ databases">
        <authorList>
            <person name="de Groot N.N."/>
        </authorList>
    </citation>
    <scope>NUCLEOTIDE SEQUENCE [LARGE SCALE GENOMIC DNA]</scope>
    <source>
        <strain evidence="1 2">DSM 13305</strain>
    </source>
</reference>
<organism evidence="1 2">
    <name type="scientific">Propionispora vibrioides</name>
    <dbReference type="NCBI Taxonomy" id="112903"/>
    <lineage>
        <taxon>Bacteria</taxon>
        <taxon>Bacillati</taxon>
        <taxon>Bacillota</taxon>
        <taxon>Negativicutes</taxon>
        <taxon>Selenomonadales</taxon>
        <taxon>Sporomusaceae</taxon>
        <taxon>Propionispora</taxon>
    </lineage>
</organism>
<dbReference type="Proteomes" id="UP000198847">
    <property type="component" value="Unassembled WGS sequence"/>
</dbReference>
<dbReference type="STRING" id="112903.SAMN04490178_11828"/>